<dbReference type="CDD" id="cd01189">
    <property type="entry name" value="INT_ICEBs1_C_like"/>
    <property type="match status" value="1"/>
</dbReference>
<reference evidence="12" key="1">
    <citation type="journal article" date="2021" name="Proc. Natl. Acad. Sci. U.S.A.">
        <title>A Catalog of Tens of Thousands of Viruses from Human Metagenomes Reveals Hidden Associations with Chronic Diseases.</title>
        <authorList>
            <person name="Tisza M.J."/>
            <person name="Buck C.B."/>
        </authorList>
    </citation>
    <scope>NUCLEOTIDE SEQUENCE</scope>
    <source>
        <strain evidence="12">Ctvok7</strain>
    </source>
</reference>
<dbReference type="EMBL" id="BK015871">
    <property type="protein sequence ID" value="DAD70862.1"/>
    <property type="molecule type" value="Genomic_DNA"/>
</dbReference>
<dbReference type="GO" id="GO:0003677">
    <property type="term" value="F:DNA binding"/>
    <property type="evidence" value="ECO:0007669"/>
    <property type="project" value="UniProtKB-UniRule"/>
</dbReference>
<evidence type="ECO:0000256" key="2">
    <source>
        <dbReference type="ARBA" id="ARBA00016082"/>
    </source>
</evidence>
<keyword evidence="3" id="KW-0808">Transferase</keyword>
<evidence type="ECO:0000256" key="3">
    <source>
        <dbReference type="ARBA" id="ARBA00022679"/>
    </source>
</evidence>
<dbReference type="PROSITE" id="PS51900">
    <property type="entry name" value="CB"/>
    <property type="match status" value="1"/>
</dbReference>
<evidence type="ECO:0000256" key="9">
    <source>
        <dbReference type="PROSITE-ProRule" id="PRU01248"/>
    </source>
</evidence>
<dbReference type="InterPro" id="IPR050090">
    <property type="entry name" value="Tyrosine_recombinase_XerCD"/>
</dbReference>
<dbReference type="PANTHER" id="PTHR30349:SF64">
    <property type="entry name" value="PROPHAGE INTEGRASE INTD-RELATED"/>
    <property type="match status" value="1"/>
</dbReference>
<dbReference type="Pfam" id="PF00589">
    <property type="entry name" value="Phage_integrase"/>
    <property type="match status" value="1"/>
</dbReference>
<protein>
    <recommendedName>
        <fullName evidence="2">Integrase</fullName>
    </recommendedName>
</protein>
<dbReference type="SUPFAM" id="SSF56349">
    <property type="entry name" value="DNA breaking-rejoining enzymes"/>
    <property type="match status" value="1"/>
</dbReference>
<dbReference type="InterPro" id="IPR013762">
    <property type="entry name" value="Integrase-like_cat_sf"/>
</dbReference>
<evidence type="ECO:0000259" key="11">
    <source>
        <dbReference type="PROSITE" id="PS51900"/>
    </source>
</evidence>
<evidence type="ECO:0000313" key="12">
    <source>
        <dbReference type="EMBL" id="DAD70862.1"/>
    </source>
</evidence>
<dbReference type="GO" id="GO:0016740">
    <property type="term" value="F:transferase activity"/>
    <property type="evidence" value="ECO:0007669"/>
    <property type="project" value="UniProtKB-KW"/>
</dbReference>
<keyword evidence="6 9" id="KW-0238">DNA-binding</keyword>
<sequence length="362" mass="41165">MARKIDYASLFTLRKDGRYQGSYTDDTGRHYVYDKDPERLWHKLNDPKEPERITFKRLADDWQREHWEEIGYKTAEAYTAPLRRLVEQFGDQEQVTASDVTAYLSKLARQGYSRRSVQMHRDIMHMIYNRAIVEGKAAANPCAAVKLPRGLHTSKRTLPGDAAIEAVKGGLSAPFGLFAYLCLYSGLRRGEALALRYEDIDRQAGLIRVDKAVEFVGNNPHLKETKTEAGTRDVILLDPLAAAIPRGTGYIFARSDGGLLTKTQYRKRWAAYCKAIGHDITAHQLRHGFATILYEAEVPDKDAQELLGHSNITTTRNVYTHIRQSRREETRGRLNAFVKMHDVNGDVRQEKSVENKGKNPAF</sequence>
<comment type="similarity">
    <text evidence="1">Belongs to the 'phage' integrase family.</text>
</comment>
<dbReference type="Gene3D" id="1.10.443.10">
    <property type="entry name" value="Intergrase catalytic core"/>
    <property type="match status" value="1"/>
</dbReference>
<dbReference type="GO" id="GO:0006310">
    <property type="term" value="P:DNA recombination"/>
    <property type="evidence" value="ECO:0007669"/>
    <property type="project" value="UniProtKB-KW"/>
</dbReference>
<keyword evidence="8" id="KW-1160">Virus entry into host cell</keyword>
<dbReference type="InterPro" id="IPR044068">
    <property type="entry name" value="CB"/>
</dbReference>
<evidence type="ECO:0000256" key="7">
    <source>
        <dbReference type="ARBA" id="ARBA00023172"/>
    </source>
</evidence>
<evidence type="ECO:0000256" key="4">
    <source>
        <dbReference type="ARBA" id="ARBA00022801"/>
    </source>
</evidence>
<dbReference type="PROSITE" id="PS51898">
    <property type="entry name" value="TYR_RECOMBINASE"/>
    <property type="match status" value="1"/>
</dbReference>
<keyword evidence="4" id="KW-0378">Hydrolase</keyword>
<evidence type="ECO:0000256" key="8">
    <source>
        <dbReference type="ARBA" id="ARBA00023195"/>
    </source>
</evidence>
<feature type="domain" description="Tyr recombinase" evidence="10">
    <location>
        <begin position="153"/>
        <end position="332"/>
    </location>
</feature>
<dbReference type="GO" id="GO:0075713">
    <property type="term" value="P:establishment of integrated proviral latency"/>
    <property type="evidence" value="ECO:0007669"/>
    <property type="project" value="UniProtKB-KW"/>
</dbReference>
<dbReference type="InterPro" id="IPR002104">
    <property type="entry name" value="Integrase_catalytic"/>
</dbReference>
<dbReference type="GO" id="GO:0016787">
    <property type="term" value="F:hydrolase activity"/>
    <property type="evidence" value="ECO:0007669"/>
    <property type="project" value="UniProtKB-KW"/>
</dbReference>
<organism evidence="12">
    <name type="scientific">Siphoviridae sp. ctvok7</name>
    <dbReference type="NCBI Taxonomy" id="2827596"/>
    <lineage>
        <taxon>Viruses</taxon>
        <taxon>Duplodnaviria</taxon>
        <taxon>Heunggongvirae</taxon>
        <taxon>Uroviricota</taxon>
        <taxon>Caudoviricetes</taxon>
    </lineage>
</organism>
<evidence type="ECO:0000259" key="10">
    <source>
        <dbReference type="PROSITE" id="PS51898"/>
    </source>
</evidence>
<keyword evidence="8" id="KW-1179">Viral genome integration</keyword>
<accession>A0A8S5LLN0</accession>
<evidence type="ECO:0000256" key="6">
    <source>
        <dbReference type="ARBA" id="ARBA00023125"/>
    </source>
</evidence>
<dbReference type="InterPro" id="IPR011010">
    <property type="entry name" value="DNA_brk_join_enz"/>
</dbReference>
<dbReference type="InterPro" id="IPR010998">
    <property type="entry name" value="Integrase_recombinase_N"/>
</dbReference>
<dbReference type="GO" id="GO:0015074">
    <property type="term" value="P:DNA integration"/>
    <property type="evidence" value="ECO:0007669"/>
    <property type="project" value="UniProtKB-KW"/>
</dbReference>
<dbReference type="Gene3D" id="1.10.150.130">
    <property type="match status" value="1"/>
</dbReference>
<feature type="domain" description="Core-binding (CB)" evidence="11">
    <location>
        <begin position="53"/>
        <end position="132"/>
    </location>
</feature>
<evidence type="ECO:0000256" key="1">
    <source>
        <dbReference type="ARBA" id="ARBA00008857"/>
    </source>
</evidence>
<dbReference type="PANTHER" id="PTHR30349">
    <property type="entry name" value="PHAGE INTEGRASE-RELATED"/>
    <property type="match status" value="1"/>
</dbReference>
<keyword evidence="7" id="KW-0233">DNA recombination</keyword>
<name>A0A8S5LLN0_9CAUD</name>
<keyword evidence="5" id="KW-0229">DNA integration</keyword>
<evidence type="ECO:0000256" key="5">
    <source>
        <dbReference type="ARBA" id="ARBA00022908"/>
    </source>
</evidence>
<proteinExistence type="inferred from homology"/>
<dbReference type="GO" id="GO:0044826">
    <property type="term" value="P:viral genome integration into host DNA"/>
    <property type="evidence" value="ECO:0007669"/>
    <property type="project" value="UniProtKB-KW"/>
</dbReference>